<evidence type="ECO:0000313" key="3">
    <source>
        <dbReference type="Proteomes" id="UP000036938"/>
    </source>
</evidence>
<dbReference type="GO" id="GO:0003824">
    <property type="term" value="F:catalytic activity"/>
    <property type="evidence" value="ECO:0007669"/>
    <property type="project" value="InterPro"/>
</dbReference>
<feature type="domain" description="MOSC" evidence="1">
    <location>
        <begin position="107"/>
        <end position="247"/>
    </location>
</feature>
<accession>A0A0L1JKM1</accession>
<dbReference type="GO" id="GO:0030170">
    <property type="term" value="F:pyridoxal phosphate binding"/>
    <property type="evidence" value="ECO:0007669"/>
    <property type="project" value="InterPro"/>
</dbReference>
<proteinExistence type="predicted"/>
<dbReference type="InterPro" id="IPR005303">
    <property type="entry name" value="MOCOS_middle"/>
</dbReference>
<dbReference type="RefSeq" id="WP_050532361.1">
    <property type="nucleotide sequence ID" value="NZ_AQQZ01000010.1"/>
</dbReference>
<protein>
    <submittedName>
        <fullName evidence="2">Molybdenum cofactor biosysynthesis protein</fullName>
    </submittedName>
</protein>
<comment type="caution">
    <text evidence="2">The sequence shown here is derived from an EMBL/GenBank/DDBJ whole genome shotgun (WGS) entry which is preliminary data.</text>
</comment>
<gene>
    <name evidence="2" type="ORF">ATO11_18250</name>
</gene>
<dbReference type="InterPro" id="IPR005302">
    <property type="entry name" value="MoCF_Sase_C"/>
</dbReference>
<organism evidence="2 3">
    <name type="scientific">Pseudaestuariivita atlantica</name>
    <dbReference type="NCBI Taxonomy" id="1317121"/>
    <lineage>
        <taxon>Bacteria</taxon>
        <taxon>Pseudomonadati</taxon>
        <taxon>Pseudomonadota</taxon>
        <taxon>Alphaproteobacteria</taxon>
        <taxon>Rhodobacterales</taxon>
        <taxon>Paracoccaceae</taxon>
        <taxon>Pseudaestuariivita</taxon>
    </lineage>
</organism>
<dbReference type="STRING" id="1317121.ATO11_18250"/>
<evidence type="ECO:0000259" key="1">
    <source>
        <dbReference type="PROSITE" id="PS51340"/>
    </source>
</evidence>
<dbReference type="OrthoDB" id="581532at2"/>
<dbReference type="Pfam" id="PF03476">
    <property type="entry name" value="MOSC_N"/>
    <property type="match status" value="1"/>
</dbReference>
<name>A0A0L1JKM1_9RHOB</name>
<dbReference type="AlphaFoldDB" id="A0A0L1JKM1"/>
<dbReference type="InterPro" id="IPR011037">
    <property type="entry name" value="Pyrv_Knase-like_insert_dom_sf"/>
</dbReference>
<dbReference type="PROSITE" id="PS51340">
    <property type="entry name" value="MOSC"/>
    <property type="match status" value="1"/>
</dbReference>
<keyword evidence="3" id="KW-1185">Reference proteome</keyword>
<dbReference type="Pfam" id="PF03473">
    <property type="entry name" value="MOSC"/>
    <property type="match status" value="1"/>
</dbReference>
<dbReference type="Proteomes" id="UP000036938">
    <property type="component" value="Unassembled WGS sequence"/>
</dbReference>
<sequence length="247" mass="27046">MTGRVDSLWRYPVKAHGRERIGAADLTPGQCLPWDRTWAVAHEDSTADGSDWARCSNFMRAAKAPGLQAMTCILDEASETVTFDHPDLGSLTAHPERDADRLIAWTAPLQPEGRSASARVVRATARGMTDCDHPTITLCNLASHRAVSQKAGADLSIHRWRGNAWIDGLAPWEEFDWVGQRITLGTATLEVLERTERCLMTHANPDTGKRDIPLLDVLDTWGHRDFSVQAVVVTPGHVADGDAVVPA</sequence>
<dbReference type="EMBL" id="AQQZ01000010">
    <property type="protein sequence ID" value="KNG92301.1"/>
    <property type="molecule type" value="Genomic_DNA"/>
</dbReference>
<dbReference type="SUPFAM" id="SSF50800">
    <property type="entry name" value="PK beta-barrel domain-like"/>
    <property type="match status" value="1"/>
</dbReference>
<dbReference type="GO" id="GO:0030151">
    <property type="term" value="F:molybdenum ion binding"/>
    <property type="evidence" value="ECO:0007669"/>
    <property type="project" value="InterPro"/>
</dbReference>
<reference evidence="2 3" key="1">
    <citation type="journal article" date="2015" name="Int. J. Syst. Evol. Microbiol.">
        <title>Aestuariivita atlantica sp. nov., isolated from deep sea sediment of the Atlantic Ocean.</title>
        <authorList>
            <person name="Li G."/>
            <person name="Lai Q."/>
            <person name="Du Y."/>
            <person name="Liu X."/>
            <person name="Sun F."/>
            <person name="Shao Z."/>
        </authorList>
    </citation>
    <scope>NUCLEOTIDE SEQUENCE [LARGE SCALE GENOMIC DNA]</scope>
    <source>
        <strain evidence="2 3">22II-S11-z3</strain>
    </source>
</reference>
<evidence type="ECO:0000313" key="2">
    <source>
        <dbReference type="EMBL" id="KNG92301.1"/>
    </source>
</evidence>